<keyword evidence="6" id="KW-0675">Receptor</keyword>
<evidence type="ECO:0000256" key="1">
    <source>
        <dbReference type="ARBA" id="ARBA00004651"/>
    </source>
</evidence>
<dbReference type="VEuPathDB" id="VectorBase:AATE001289"/>
<keyword evidence="3" id="KW-0812">Transmembrane</keyword>
<comment type="subcellular location">
    <subcellularLocation>
        <location evidence="1">Cell membrane</location>
        <topology evidence="1">Multi-pass membrane protein</topology>
    </subcellularLocation>
</comment>
<evidence type="ECO:0000313" key="8">
    <source>
        <dbReference type="EnsemblMetazoa" id="AATE001289-PA.1"/>
    </source>
</evidence>
<evidence type="ECO:0000256" key="3">
    <source>
        <dbReference type="ARBA" id="ARBA00022692"/>
    </source>
</evidence>
<protein>
    <recommendedName>
        <fullName evidence="9">Ionotropic glutamate receptor L-glutamate and glycine-binding domain-containing protein</fullName>
    </recommendedName>
</protein>
<organism evidence="8">
    <name type="scientific">Anopheles atroparvus</name>
    <name type="common">European mosquito</name>
    <dbReference type="NCBI Taxonomy" id="41427"/>
    <lineage>
        <taxon>Eukaryota</taxon>
        <taxon>Metazoa</taxon>
        <taxon>Ecdysozoa</taxon>
        <taxon>Arthropoda</taxon>
        <taxon>Hexapoda</taxon>
        <taxon>Insecta</taxon>
        <taxon>Pterygota</taxon>
        <taxon>Neoptera</taxon>
        <taxon>Endopterygota</taxon>
        <taxon>Diptera</taxon>
        <taxon>Nematocera</taxon>
        <taxon>Culicoidea</taxon>
        <taxon>Culicidae</taxon>
        <taxon>Anophelinae</taxon>
        <taxon>Anopheles</taxon>
    </lineage>
</organism>
<keyword evidence="7" id="KW-0325">Glycoprotein</keyword>
<accession>A0A182ILA3</accession>
<reference evidence="8" key="1">
    <citation type="submission" date="2022-08" db="UniProtKB">
        <authorList>
            <consortium name="EnsemblMetazoa"/>
        </authorList>
    </citation>
    <scope>IDENTIFICATION</scope>
    <source>
        <strain evidence="8">EBRO</strain>
    </source>
</reference>
<dbReference type="PANTHER" id="PTHR42643:SF41">
    <property type="entry name" value="IONOTROPIC RECEPTOR 20A-RELATED"/>
    <property type="match status" value="1"/>
</dbReference>
<name>A0A182ILA3_ANOAO</name>
<keyword evidence="4" id="KW-1133">Transmembrane helix</keyword>
<dbReference type="STRING" id="41427.A0A182ILA3"/>
<keyword evidence="5" id="KW-0472">Membrane</keyword>
<dbReference type="InterPro" id="IPR052192">
    <property type="entry name" value="Insect_Ionotropic_Sensory_Rcpt"/>
</dbReference>
<dbReference type="AlphaFoldDB" id="A0A182ILA3"/>
<proteinExistence type="predicted"/>
<evidence type="ECO:0000256" key="2">
    <source>
        <dbReference type="ARBA" id="ARBA00022475"/>
    </source>
</evidence>
<dbReference type="EnsemblMetazoa" id="AATE001289-RA">
    <property type="protein sequence ID" value="AATE001289-PA.1"/>
    <property type="gene ID" value="AATE001289"/>
</dbReference>
<evidence type="ECO:0000256" key="5">
    <source>
        <dbReference type="ARBA" id="ARBA00023136"/>
    </source>
</evidence>
<dbReference type="PANTHER" id="PTHR42643">
    <property type="entry name" value="IONOTROPIC RECEPTOR 20A-RELATED"/>
    <property type="match status" value="1"/>
</dbReference>
<evidence type="ECO:0000256" key="4">
    <source>
        <dbReference type="ARBA" id="ARBA00022989"/>
    </source>
</evidence>
<evidence type="ECO:0000256" key="7">
    <source>
        <dbReference type="ARBA" id="ARBA00023180"/>
    </source>
</evidence>
<evidence type="ECO:0000256" key="6">
    <source>
        <dbReference type="ARBA" id="ARBA00023170"/>
    </source>
</evidence>
<evidence type="ECO:0008006" key="9">
    <source>
        <dbReference type="Google" id="ProtNLM"/>
    </source>
</evidence>
<dbReference type="GO" id="GO:0005886">
    <property type="term" value="C:plasma membrane"/>
    <property type="evidence" value="ECO:0007669"/>
    <property type="project" value="UniProtKB-SubCell"/>
</dbReference>
<keyword evidence="2" id="KW-1003">Cell membrane</keyword>
<sequence length="497" mass="56982">MKSLVTHLESTYPVTIARHQPRLKLHECYSKSSKFIVLVDAATNATTGPADLFSALGIVNYLVVPLHVPTRGARWNGTELPVGRLYTKNQYSQQKYEYDIGEHQSSTVRRYFPDKLGNVHRYRFYVIGQFEFPYLIHLPRKNRTSGLLVEALHRLIVRKLNGTMSVVSYTIVPSGRSEFDVTFSLTKFRAHFMHDFTLMERGGSCLLCPFHTERDFLRHLLKPFSLGIWLVLGTVLAVCRLLSRLFPAQFQGNLVEMVFFGTGVPHRQPFPTRIVSFAAALLVFFLSEAYNAKIISLMSLAKYYERPETVQELNQSSLLIANTLEPVALLAEQLPGKVLSAKRASQIYREKGDAMFNEYCTLSQCHFAMLAATDVEGERGYKQYVLREHVLETMLTLQLATHSPFHQTFVEFLLRYFENGTWMHRVDGLRSELTSMAETMVAQFARVVFHFDDLFCIWVLIMVGWLLSLVCFIGELLVALLREKRAVLLGKCLRRKK</sequence>